<dbReference type="Proteomes" id="UP001596481">
    <property type="component" value="Unassembled WGS sequence"/>
</dbReference>
<dbReference type="SUPFAM" id="SSF49899">
    <property type="entry name" value="Concanavalin A-like lectins/glucanases"/>
    <property type="match status" value="1"/>
</dbReference>
<evidence type="ECO:0000313" key="2">
    <source>
        <dbReference type="EMBL" id="MFC7202852.1"/>
    </source>
</evidence>
<gene>
    <name evidence="2" type="ORF">ACFQJC_04945</name>
</gene>
<dbReference type="AlphaFoldDB" id="A0ABD5ZC45"/>
<keyword evidence="3" id="KW-1185">Reference proteome</keyword>
<accession>A0ABD5ZC45</accession>
<comment type="caution">
    <text evidence="2">The sequence shown here is derived from an EMBL/GenBank/DDBJ whole genome shotgun (WGS) entry which is preliminary data.</text>
</comment>
<dbReference type="Gene3D" id="2.60.120.200">
    <property type="match status" value="1"/>
</dbReference>
<name>A0ABD5ZC45_9EURY</name>
<dbReference type="EMBL" id="JBHTAA010000001">
    <property type="protein sequence ID" value="MFC7202852.1"/>
    <property type="molecule type" value="Genomic_DNA"/>
</dbReference>
<reference evidence="2 3" key="1">
    <citation type="journal article" date="2019" name="Int. J. Syst. Evol. Microbiol.">
        <title>The Global Catalogue of Microorganisms (GCM) 10K type strain sequencing project: providing services to taxonomists for standard genome sequencing and annotation.</title>
        <authorList>
            <consortium name="The Broad Institute Genomics Platform"/>
            <consortium name="The Broad Institute Genome Sequencing Center for Infectious Disease"/>
            <person name="Wu L."/>
            <person name="Ma J."/>
        </authorList>
    </citation>
    <scope>NUCLEOTIDE SEQUENCE [LARGE SCALE GENOMIC DNA]</scope>
    <source>
        <strain evidence="2 3">DSM 29988</strain>
    </source>
</reference>
<sequence>MPKTFDGTDVAGASTADGVTGDSVGDHDGTIQHQYNHANPYLSSDILTYLPLNDNSLSTATDISGNGNDGTYNGTPTLNDWQFLSDGYAGFDGSDDYVRVPGVLDTIPSGGWTISAWFYVVDSGVRNDIVSKTQNSALDDYFILRTSGGEYEFFMTINDTGRTITGGSVDTGLTHIIAGQEPNGNFFLDIDGTNIGVNTNFSQLIASGSNSDLVIGLWEDLDLYLEGGIGEVVVYNRSLIPTERQNIYDVGSQANLVTGWK</sequence>
<dbReference type="Pfam" id="PF13385">
    <property type="entry name" value="Laminin_G_3"/>
    <property type="match status" value="1"/>
</dbReference>
<dbReference type="InterPro" id="IPR013320">
    <property type="entry name" value="ConA-like_dom_sf"/>
</dbReference>
<proteinExistence type="predicted"/>
<protein>
    <submittedName>
        <fullName evidence="2">LamG-like jellyroll fold domain-containing protein</fullName>
    </submittedName>
</protein>
<dbReference type="RefSeq" id="WP_390222139.1">
    <property type="nucleotide sequence ID" value="NZ_JBHTAA010000001.1"/>
</dbReference>
<evidence type="ECO:0000313" key="3">
    <source>
        <dbReference type="Proteomes" id="UP001596481"/>
    </source>
</evidence>
<evidence type="ECO:0000256" key="1">
    <source>
        <dbReference type="SAM" id="MobiDB-lite"/>
    </source>
</evidence>
<feature type="region of interest" description="Disordered" evidence="1">
    <location>
        <begin position="1"/>
        <end position="32"/>
    </location>
</feature>
<organism evidence="2 3">
    <name type="scientific">Haloferax namakaokahaiae</name>
    <dbReference type="NCBI Taxonomy" id="1748331"/>
    <lineage>
        <taxon>Archaea</taxon>
        <taxon>Methanobacteriati</taxon>
        <taxon>Methanobacteriota</taxon>
        <taxon>Stenosarchaea group</taxon>
        <taxon>Halobacteria</taxon>
        <taxon>Halobacteriales</taxon>
        <taxon>Haloferacaceae</taxon>
        <taxon>Haloferax</taxon>
    </lineage>
</organism>